<keyword evidence="2" id="KW-0472">Membrane</keyword>
<keyword evidence="2" id="KW-1133">Transmembrane helix</keyword>
<dbReference type="Proteomes" id="UP000024836">
    <property type="component" value="Unassembled WGS sequence"/>
</dbReference>
<evidence type="ECO:0000313" key="4">
    <source>
        <dbReference type="Proteomes" id="UP000024836"/>
    </source>
</evidence>
<gene>
    <name evidence="3" type="ORF">ATO10_15265</name>
</gene>
<dbReference type="RefSeq" id="WP_035253263.1">
    <property type="nucleotide sequence ID" value="NZ_AQQY01000015.1"/>
</dbReference>
<sequence>MSDKKDKSIQMGVYGRKEARSGPDSADVIAVALSLVWLAGSALFFVVMDGKEGAPGFDPLTFTVTFLAIVMPVALIWVGTSAAKSARVMREESNRLQAAIDSMRNSYIEQQRSAAMAVKPSVEQKLDEIAESQKQAESAIATFTSSRTRPPVQALPKVDVEPNTDQPSLALGTPAEELAPPLEVADFITALNFPETPDDADGFRALRLALQDRDAAKLVRSAQDILTLLSQEGIYMDDLRPDRARPEVWRKFAAGERGAPVAALGGVRDRSCLALSAARMRQDPVFRDTAHHFLRQFDRTLNEFEQTATDQELSDLAETRTARAFMLLGRVSGTFD</sequence>
<dbReference type="AlphaFoldDB" id="A0A058ZGN9"/>
<evidence type="ECO:0000313" key="3">
    <source>
        <dbReference type="EMBL" id="KCV80794.1"/>
    </source>
</evidence>
<comment type="caution">
    <text evidence="3">The sequence shown here is derived from an EMBL/GenBank/DDBJ whole genome shotgun (WGS) entry which is preliminary data.</text>
</comment>
<proteinExistence type="predicted"/>
<dbReference type="PATRIC" id="fig|1461693.3.peg.3079"/>
<feature type="transmembrane region" description="Helical" evidence="2">
    <location>
        <begin position="26"/>
        <end position="48"/>
    </location>
</feature>
<evidence type="ECO:0000256" key="1">
    <source>
        <dbReference type="SAM" id="MobiDB-lite"/>
    </source>
</evidence>
<reference evidence="3 4" key="1">
    <citation type="submission" date="2013-04" db="EMBL/GenBank/DDBJ databases">
        <title>Shimia sp. 22II-S11-Z10 Genome Sequencing.</title>
        <authorList>
            <person name="Lai Q."/>
            <person name="Li G."/>
            <person name="Shao Z."/>
        </authorList>
    </citation>
    <scope>NUCLEOTIDE SEQUENCE [LARGE SCALE GENOMIC DNA]</scope>
    <source>
        <strain evidence="4">22II-S11-Z10</strain>
    </source>
</reference>
<organism evidence="3 4">
    <name type="scientific">Actibacterium atlanticum</name>
    <dbReference type="NCBI Taxonomy" id="1461693"/>
    <lineage>
        <taxon>Bacteria</taxon>
        <taxon>Pseudomonadati</taxon>
        <taxon>Pseudomonadota</taxon>
        <taxon>Alphaproteobacteria</taxon>
        <taxon>Rhodobacterales</taxon>
        <taxon>Roseobacteraceae</taxon>
        <taxon>Actibacterium</taxon>
    </lineage>
</organism>
<name>A0A058ZGN9_9RHOB</name>
<dbReference type="EMBL" id="AQQY01000015">
    <property type="protein sequence ID" value="KCV80794.1"/>
    <property type="molecule type" value="Genomic_DNA"/>
</dbReference>
<feature type="transmembrane region" description="Helical" evidence="2">
    <location>
        <begin position="60"/>
        <end position="80"/>
    </location>
</feature>
<evidence type="ECO:0000256" key="2">
    <source>
        <dbReference type="SAM" id="Phobius"/>
    </source>
</evidence>
<dbReference type="eggNOG" id="ENOG502Z84M">
    <property type="taxonomic scope" value="Bacteria"/>
</dbReference>
<protein>
    <submittedName>
        <fullName evidence="3">Uncharacterized protein</fullName>
    </submittedName>
</protein>
<dbReference type="OrthoDB" id="7833467at2"/>
<dbReference type="STRING" id="1461693.ATO10_15265"/>
<feature type="region of interest" description="Disordered" evidence="1">
    <location>
        <begin position="146"/>
        <end position="172"/>
    </location>
</feature>
<keyword evidence="4" id="KW-1185">Reference proteome</keyword>
<accession>A0A058ZGN9</accession>
<keyword evidence="2" id="KW-0812">Transmembrane</keyword>